<feature type="region of interest" description="Disordered" evidence="1">
    <location>
        <begin position="1685"/>
        <end position="1721"/>
    </location>
</feature>
<dbReference type="InterPro" id="IPR036116">
    <property type="entry name" value="FN3_sf"/>
</dbReference>
<dbReference type="EMBL" id="JASJOT010000030">
    <property type="protein sequence ID" value="MDJ1497235.1"/>
    <property type="molecule type" value="Genomic_DNA"/>
</dbReference>
<organism evidence="3 4">
    <name type="scientific">Xanthocytophaga flava</name>
    <dbReference type="NCBI Taxonomy" id="3048013"/>
    <lineage>
        <taxon>Bacteria</taxon>
        <taxon>Pseudomonadati</taxon>
        <taxon>Bacteroidota</taxon>
        <taxon>Cytophagia</taxon>
        <taxon>Cytophagales</taxon>
        <taxon>Rhodocytophagaceae</taxon>
        <taxon>Xanthocytophaga</taxon>
    </lineage>
</organism>
<reference evidence="3 4" key="1">
    <citation type="submission" date="2023-05" db="EMBL/GenBank/DDBJ databases">
        <authorList>
            <person name="Zhang X."/>
        </authorList>
    </citation>
    <scope>NUCLEOTIDE SEQUENCE [LARGE SCALE GENOMIC DNA]</scope>
    <source>
        <strain evidence="3 4">DM2B3-1</strain>
    </source>
</reference>
<evidence type="ECO:0000313" key="3">
    <source>
        <dbReference type="EMBL" id="MDJ1497235.1"/>
    </source>
</evidence>
<protein>
    <submittedName>
        <fullName evidence="3">DNA/RNA non-specific endonuclease</fullName>
    </submittedName>
</protein>
<dbReference type="Pfam" id="PF13930">
    <property type="entry name" value="Endonuclea_NS_2"/>
    <property type="match status" value="1"/>
</dbReference>
<name>A0ABT7CTY2_9BACT</name>
<feature type="compositionally biased region" description="Low complexity" evidence="1">
    <location>
        <begin position="1425"/>
        <end position="1452"/>
    </location>
</feature>
<sequence>MRKAFYHYRLFIFLLFQCVIPVVAQTTYPVQVNTHLLPPHSLYLSDYYSGTREKLTVTLVNRDQLKPTLTVRLRMTITAAGGLRIQTNEQAFIQPLIVESGSPVRLTLDDLAPYFQPQNLTTQGYLTDGKLPEGMVEFCFQAIEAYTNQPLSVSTCARAFITSQKPPLLSLPQNNESIAFRDPLNMMFQWTPRHQGLTYVEYEFILKELWDNGMPPQAAFPYSPEIHRETVRGTSLLYNALLPPLLPGKRYAWCVRAQAREGIDAVNLFQNDGYSEVRTFLLQDNCAPPAVITATAERKRLNLEWNTAPEYIGFTVSYRIKRENNPSEWKEQTSVEPRITLYGLENGGTYEYRVASSCMAGQPVYGPVMTIALPQADSSRLAQCGIMPAVNLSNQQPIKELKTGEVIMANDFPVTLTRVSGGGGVFSGEGWTIIPWLNDAKIAVTFTSITVNTDRQMINGYIEARYDKNEGQIANIDDVFEGGFDVGTVKTGLSQIDYTFDFSIPGVEAFSLNDEGELVVTDASGEPHTVTSADKEGQGNEGNKVVVFPMTVKDKDGNMYQVEKVTETDANGNEATVAKATYVGKVGATLADGSFDPTQLNGDKAIVTFNKGKGYYAFDTWLEYYDKVALIREKYQKLYTNYYVPWKLVPVTKSDVVSATIEIKDKTIDPTKVIFKTPTGTEFKSEYDPSTKTYTIQVVGGPSGDAQELYALYATANNKYWTLGKLSIVSYNLQTHKVVLVPVNGTRIDEQGIKQALDSTYGPVGVTWQVEVDKDYLYTGVERLMSGSTGLSTYNDDMKALNNQYKQDRADEFDPAASYLFFLKATGAEKINQREAVGFMPRGAQFGYLFTSEIENKVEPQTVAHELGHGRWKLYHTFDKHYGGYEQEQTQNVMDYANGMHLAKWQWDIMNDPAMVVSAFEKDEKSAIATAEKGIPLPEDYTFLSASGYAITLPKGATILHLCDDGNYLEHTQFLKRFRVGTRIYALKAAWNSGGMYGFKGYVDEANPRVYYGQSQEQAKIQKNNVQEVYVITQSRPDKGLIELTLQKGKLAQPLPTLAYHADKDGKYEKQVEVKELKLTGKLYVTPSCGQSKDNSQNVAGSQAKSQPKPQSEVSELDQFMKGLTESLGKKLQKYPNTAYTFTDCNGKNKHTVTADRTQNTQGKNVITIQLCNGKLTLKDFGYGKKLQGNPKLGDVSQQQLEEEVRKRLEKELQQAQNQNKGTGTPAGSPKGEKFEKTVETGEQMKIDKSDLWGFLPEVVELGENLYEEAALPKKYWHETEAGFKESPIRVPAMAAGVTDGVIDEVTEKLQFIQFGLDIATDKDVISNTWNKVKQIRWEDVKAMAESLPGQLTGYDNYKQGGSVAWHQGGQHVVVVASSLWGGGLLVFNFKQADDLTGDQLGKKFREGGKLPDSKPKPGSDPNHTPGGSNPTGSGQGTNTTTQNPPANTPATTPNPTPNPNPNPTPVLPIVGLQPRNSNCQLCTTRSEDICQLYEQVRDKAVQAQMLPAKAEEAVNKLCATITLSDEVLREMAGLLLSYSNPEVKVFLQDVNGYFADDSEALSKNVSRLNADIVRAWKKLYGSDFRKNYEYLRTIKEVPQYTITVNGTTNVSVTDAGGKLWATLLDNKRIEAVGGTGITTASGQRNQILNIIELLHGATYLVSNYVIYTIDQYGRVSMIEANLQRLPPPKSNYPRDERLQGLGNSSSHRDGKTGDNGGHMVGARFNGPVELINYHAQDGPTNRNGAWKRMEDEWDQVLTGRPNNNPPVGAQSVQVQIRPQFNGTSKRPFRFDVRFQYGNNQPENRQIPNP</sequence>
<feature type="compositionally biased region" description="Pro residues" evidence="1">
    <location>
        <begin position="1453"/>
        <end position="1467"/>
    </location>
</feature>
<dbReference type="InterPro" id="IPR013783">
    <property type="entry name" value="Ig-like_fold"/>
</dbReference>
<dbReference type="SUPFAM" id="SSF49265">
    <property type="entry name" value="Fibronectin type III"/>
    <property type="match status" value="1"/>
</dbReference>
<comment type="caution">
    <text evidence="3">The sequence shown here is derived from an EMBL/GenBank/DDBJ whole genome shotgun (WGS) entry which is preliminary data.</text>
</comment>
<keyword evidence="3" id="KW-0255">Endonuclease</keyword>
<dbReference type="PROSITE" id="PS50853">
    <property type="entry name" value="FN3"/>
    <property type="match status" value="1"/>
</dbReference>
<feature type="region of interest" description="Disordered" evidence="1">
    <location>
        <begin position="1213"/>
        <end position="1235"/>
    </location>
</feature>
<dbReference type="RefSeq" id="WP_314002658.1">
    <property type="nucleotide sequence ID" value="NZ_JASJOT010000030.1"/>
</dbReference>
<evidence type="ECO:0000313" key="4">
    <source>
        <dbReference type="Proteomes" id="UP001228581"/>
    </source>
</evidence>
<dbReference type="InterPro" id="IPR044927">
    <property type="entry name" value="Endonuclea_NS_2"/>
</dbReference>
<feature type="region of interest" description="Disordered" evidence="1">
    <location>
        <begin position="1090"/>
        <end position="1113"/>
    </location>
</feature>
<gene>
    <name evidence="3" type="ORF">QNI19_30130</name>
</gene>
<accession>A0ABT7CTY2</accession>
<evidence type="ECO:0000256" key="1">
    <source>
        <dbReference type="SAM" id="MobiDB-lite"/>
    </source>
</evidence>
<dbReference type="SMART" id="SM00060">
    <property type="entry name" value="FN3"/>
    <property type="match status" value="2"/>
</dbReference>
<dbReference type="Proteomes" id="UP001228581">
    <property type="component" value="Unassembled WGS sequence"/>
</dbReference>
<proteinExistence type="predicted"/>
<feature type="domain" description="Fibronectin type-III" evidence="2">
    <location>
        <begin position="288"/>
        <end position="376"/>
    </location>
</feature>
<dbReference type="InterPro" id="IPR003961">
    <property type="entry name" value="FN3_dom"/>
</dbReference>
<feature type="compositionally biased region" description="Basic and acidic residues" evidence="1">
    <location>
        <begin position="1401"/>
        <end position="1418"/>
    </location>
</feature>
<dbReference type="GO" id="GO:0004519">
    <property type="term" value="F:endonuclease activity"/>
    <property type="evidence" value="ECO:0007669"/>
    <property type="project" value="UniProtKB-KW"/>
</dbReference>
<evidence type="ECO:0000259" key="2">
    <source>
        <dbReference type="PROSITE" id="PS50853"/>
    </source>
</evidence>
<dbReference type="Gene3D" id="2.60.40.10">
    <property type="entry name" value="Immunoglobulins"/>
    <property type="match status" value="1"/>
</dbReference>
<feature type="region of interest" description="Disordered" evidence="1">
    <location>
        <begin position="1401"/>
        <end position="1472"/>
    </location>
</feature>
<keyword evidence="3" id="KW-0378">Hydrolase</keyword>
<keyword evidence="3" id="KW-0540">Nuclease</keyword>
<keyword evidence="4" id="KW-1185">Reference proteome</keyword>
<dbReference type="CDD" id="cd00063">
    <property type="entry name" value="FN3"/>
    <property type="match status" value="1"/>
</dbReference>